<dbReference type="CDD" id="cd03809">
    <property type="entry name" value="GT4_MtfB-like"/>
    <property type="match status" value="1"/>
</dbReference>
<dbReference type="PANTHER" id="PTHR46401">
    <property type="entry name" value="GLYCOSYLTRANSFERASE WBBK-RELATED"/>
    <property type="match status" value="1"/>
</dbReference>
<dbReference type="Proteomes" id="UP000076567">
    <property type="component" value="Unassembled WGS sequence"/>
</dbReference>
<dbReference type="InterPro" id="IPR028098">
    <property type="entry name" value="Glyco_trans_4-like_N"/>
</dbReference>
<accession>A0A165P5B4</accession>
<gene>
    <name evidence="4" type="ORF">AWM68_01770</name>
</gene>
<comment type="caution">
    <text evidence="4">The sequence shown here is derived from an EMBL/GenBank/DDBJ whole genome shotgun (WGS) entry which is preliminary data.</text>
</comment>
<feature type="domain" description="Glycosyl transferase family 1" evidence="2">
    <location>
        <begin position="178"/>
        <end position="346"/>
    </location>
</feature>
<dbReference type="SUPFAM" id="SSF53756">
    <property type="entry name" value="UDP-Glycosyltransferase/glycogen phosphorylase"/>
    <property type="match status" value="1"/>
</dbReference>
<dbReference type="EMBL" id="LRFC01000001">
    <property type="protein sequence ID" value="KZE69020.1"/>
    <property type="molecule type" value="Genomic_DNA"/>
</dbReference>
<organism evidence="4 5">
    <name type="scientific">Fictibacillus phosphorivorans</name>
    <dbReference type="NCBI Taxonomy" id="1221500"/>
    <lineage>
        <taxon>Bacteria</taxon>
        <taxon>Bacillati</taxon>
        <taxon>Bacillota</taxon>
        <taxon>Bacilli</taxon>
        <taxon>Bacillales</taxon>
        <taxon>Fictibacillaceae</taxon>
        <taxon>Fictibacillus</taxon>
    </lineage>
</organism>
<evidence type="ECO:0000256" key="1">
    <source>
        <dbReference type="ARBA" id="ARBA00022679"/>
    </source>
</evidence>
<dbReference type="InterPro" id="IPR001296">
    <property type="entry name" value="Glyco_trans_1"/>
</dbReference>
<dbReference type="GO" id="GO:0016757">
    <property type="term" value="F:glycosyltransferase activity"/>
    <property type="evidence" value="ECO:0007669"/>
    <property type="project" value="InterPro"/>
</dbReference>
<feature type="domain" description="Glycosyltransferase subfamily 4-like N-terminal" evidence="3">
    <location>
        <begin position="16"/>
        <end position="162"/>
    </location>
</feature>
<evidence type="ECO:0008006" key="6">
    <source>
        <dbReference type="Google" id="ProtNLM"/>
    </source>
</evidence>
<protein>
    <recommendedName>
        <fullName evidence="6">Glycosyltransferase family 1 protein</fullName>
    </recommendedName>
</protein>
<evidence type="ECO:0000313" key="5">
    <source>
        <dbReference type="Proteomes" id="UP000076567"/>
    </source>
</evidence>
<dbReference type="Pfam" id="PF13439">
    <property type="entry name" value="Glyco_transf_4"/>
    <property type="match status" value="1"/>
</dbReference>
<dbReference type="Pfam" id="PF00534">
    <property type="entry name" value="Glycos_transf_1"/>
    <property type="match status" value="1"/>
</dbReference>
<keyword evidence="1" id="KW-0808">Transferase</keyword>
<evidence type="ECO:0000259" key="2">
    <source>
        <dbReference type="Pfam" id="PF00534"/>
    </source>
</evidence>
<dbReference type="AlphaFoldDB" id="A0A165P5B4"/>
<sequence length="374" mass="43558">MRIGVNLLSLSSDRFGGVEQYVTHLISQLVTTDKNIKLFLFLTKPYRNLFPDYQDRIKKIMIKEYKVYDSIHSFITQCQLDLWFSPIHKSYIPNITVPLIATIHDVLHTAYPQFVDGDLKENNAYYERFAHSFDAVLTVSEFSRNAIAKNLHIPKEKVHAVYLDAPPVFRFLSTDVSKEKIKKKYSLDEEYAIYPSSYNPHKNHINLLKALVRLRDRYEKRIPLVLTGYTFHRNRNYQAVLKFIQEHELEEQVKILGYVPPEDMPSLYSNASFMIFPSLYEGFGIPLVEAMKAHCPIVCSDRASIPEIVGNAAIHFNPEDPEDIALKVLNMSDSQIRKRLIKQGIERSRMFSWENCAKETLNVFQHVVKRDVKR</sequence>
<dbReference type="PANTHER" id="PTHR46401:SF2">
    <property type="entry name" value="GLYCOSYLTRANSFERASE WBBK-RELATED"/>
    <property type="match status" value="1"/>
</dbReference>
<dbReference type="RefSeq" id="WP_066236367.1">
    <property type="nucleotide sequence ID" value="NZ_LRFC01000001.1"/>
</dbReference>
<dbReference type="Gene3D" id="3.40.50.2000">
    <property type="entry name" value="Glycogen Phosphorylase B"/>
    <property type="match status" value="2"/>
</dbReference>
<keyword evidence="5" id="KW-1185">Reference proteome</keyword>
<name>A0A165P5B4_9BACL</name>
<proteinExistence type="predicted"/>
<evidence type="ECO:0000259" key="3">
    <source>
        <dbReference type="Pfam" id="PF13439"/>
    </source>
</evidence>
<reference evidence="5" key="1">
    <citation type="submission" date="2016-01" db="EMBL/GenBank/DDBJ databases">
        <title>Draft genome of Chromobacterium sp. F49.</title>
        <authorList>
            <person name="Hong K.W."/>
        </authorList>
    </citation>
    <scope>NUCLEOTIDE SEQUENCE [LARGE SCALE GENOMIC DNA]</scope>
    <source>
        <strain evidence="5">P7IIIA</strain>
    </source>
</reference>
<evidence type="ECO:0000313" key="4">
    <source>
        <dbReference type="EMBL" id="KZE69020.1"/>
    </source>
</evidence>